<name>A0A1I8Q958_STOCA</name>
<sequence>MSELEKKGGPCRVTGSATKTKPPDYATEVERLVLLTYPGESQPWVDRMKIETFVNGTRGPEIKCATYASQKATFAKTVSFAFAQETARIMAKPQIYNVRYLDTEYETF</sequence>
<protein>
    <submittedName>
        <fullName evidence="2">Uncharacterized protein</fullName>
    </submittedName>
</protein>
<proteinExistence type="predicted"/>
<evidence type="ECO:0000313" key="3">
    <source>
        <dbReference type="Proteomes" id="UP000095300"/>
    </source>
</evidence>
<evidence type="ECO:0000256" key="1">
    <source>
        <dbReference type="SAM" id="MobiDB-lite"/>
    </source>
</evidence>
<accession>A0A1I8Q958</accession>
<reference evidence="2" key="1">
    <citation type="submission" date="2020-05" db="UniProtKB">
        <authorList>
            <consortium name="EnsemblMetazoa"/>
        </authorList>
    </citation>
    <scope>IDENTIFICATION</scope>
    <source>
        <strain evidence="2">USDA</strain>
    </source>
</reference>
<evidence type="ECO:0000313" key="2">
    <source>
        <dbReference type="EnsemblMetazoa" id="SCAU015039-PA"/>
    </source>
</evidence>
<keyword evidence="3" id="KW-1185">Reference proteome</keyword>
<gene>
    <name evidence="2" type="primary">106089900</name>
</gene>
<dbReference type="Proteomes" id="UP000095300">
    <property type="component" value="Unassembled WGS sequence"/>
</dbReference>
<dbReference type="AlphaFoldDB" id="A0A1I8Q958"/>
<organism evidence="2 3">
    <name type="scientific">Stomoxys calcitrans</name>
    <name type="common">Stable fly</name>
    <name type="synonym">Conops calcitrans</name>
    <dbReference type="NCBI Taxonomy" id="35570"/>
    <lineage>
        <taxon>Eukaryota</taxon>
        <taxon>Metazoa</taxon>
        <taxon>Ecdysozoa</taxon>
        <taxon>Arthropoda</taxon>
        <taxon>Hexapoda</taxon>
        <taxon>Insecta</taxon>
        <taxon>Pterygota</taxon>
        <taxon>Neoptera</taxon>
        <taxon>Endopterygota</taxon>
        <taxon>Diptera</taxon>
        <taxon>Brachycera</taxon>
        <taxon>Muscomorpha</taxon>
        <taxon>Muscoidea</taxon>
        <taxon>Muscidae</taxon>
        <taxon>Stomoxys</taxon>
    </lineage>
</organism>
<dbReference type="EnsemblMetazoa" id="SCAU015039-RA">
    <property type="protein sequence ID" value="SCAU015039-PA"/>
    <property type="gene ID" value="SCAU015039"/>
</dbReference>
<dbReference type="VEuPathDB" id="VectorBase:SCAU015039"/>
<feature type="region of interest" description="Disordered" evidence="1">
    <location>
        <begin position="1"/>
        <end position="22"/>
    </location>
</feature>